<dbReference type="Proteomes" id="UP000308705">
    <property type="component" value="Unassembled WGS sequence"/>
</dbReference>
<keyword evidence="1" id="KW-0175">Coiled coil</keyword>
<feature type="coiled-coil region" evidence="1">
    <location>
        <begin position="2"/>
        <end position="39"/>
    </location>
</feature>
<dbReference type="EMBL" id="SZQA01000034">
    <property type="protein sequence ID" value="TKK84500.1"/>
    <property type="molecule type" value="Genomic_DNA"/>
</dbReference>
<gene>
    <name evidence="2" type="ORF">FDA94_29625</name>
</gene>
<accession>A0A4U3M7J6</accession>
<name>A0A4U3M7J6_9ACTN</name>
<evidence type="ECO:0000313" key="3">
    <source>
        <dbReference type="Proteomes" id="UP000308705"/>
    </source>
</evidence>
<proteinExistence type="predicted"/>
<evidence type="ECO:0000313" key="2">
    <source>
        <dbReference type="EMBL" id="TKK84500.1"/>
    </source>
</evidence>
<protein>
    <submittedName>
        <fullName evidence="2">Uncharacterized protein</fullName>
    </submittedName>
</protein>
<organism evidence="2 3">
    <name type="scientific">Herbidospora galbida</name>
    <dbReference type="NCBI Taxonomy" id="2575442"/>
    <lineage>
        <taxon>Bacteria</taxon>
        <taxon>Bacillati</taxon>
        <taxon>Actinomycetota</taxon>
        <taxon>Actinomycetes</taxon>
        <taxon>Streptosporangiales</taxon>
        <taxon>Streptosporangiaceae</taxon>
        <taxon>Herbidospora</taxon>
    </lineage>
</organism>
<evidence type="ECO:0000256" key="1">
    <source>
        <dbReference type="SAM" id="Coils"/>
    </source>
</evidence>
<dbReference type="AlphaFoldDB" id="A0A4U3M7J6"/>
<reference evidence="2 3" key="1">
    <citation type="submission" date="2019-04" db="EMBL/GenBank/DDBJ databases">
        <title>Herbidospora sp. NEAU-GS14.nov., a novel actinomycete isolated from soil.</title>
        <authorList>
            <person name="Han L."/>
        </authorList>
    </citation>
    <scope>NUCLEOTIDE SEQUENCE [LARGE SCALE GENOMIC DNA]</scope>
    <source>
        <strain evidence="2 3">NEAU-GS14</strain>
    </source>
</reference>
<keyword evidence="3" id="KW-1185">Reference proteome</keyword>
<sequence length="98" mass="10479">MNQELHADLDRLRQALGELKLTSAERRSADRELAAVEQAIRSEEPDRQEAGRHLEAFVSGLERAGALAGAGTTLLDAAARIAAWLGPFGYAVLALLGL</sequence>
<comment type="caution">
    <text evidence="2">The sequence shown here is derived from an EMBL/GenBank/DDBJ whole genome shotgun (WGS) entry which is preliminary data.</text>
</comment>